<dbReference type="SUPFAM" id="SSF48317">
    <property type="entry name" value="Acid phosphatase/Vanadium-dependent haloperoxidase"/>
    <property type="match status" value="1"/>
</dbReference>
<dbReference type="EMBL" id="CWKI01000009">
    <property type="protein sequence ID" value="CTR08855.1"/>
    <property type="molecule type" value="Genomic_DNA"/>
</dbReference>
<dbReference type="InterPro" id="IPR036938">
    <property type="entry name" value="PAP2/HPO_sf"/>
</dbReference>
<keyword evidence="5 6" id="KW-0472">Membrane</keyword>
<feature type="transmembrane region" description="Helical" evidence="6">
    <location>
        <begin position="206"/>
        <end position="225"/>
    </location>
</feature>
<dbReference type="PANTHER" id="PTHR10165">
    <property type="entry name" value="LIPID PHOSPHATE PHOSPHATASE"/>
    <property type="match status" value="1"/>
</dbReference>
<dbReference type="Gene3D" id="1.20.144.10">
    <property type="entry name" value="Phosphatidic acid phosphatase type 2/haloperoxidase"/>
    <property type="match status" value="1"/>
</dbReference>
<accession>A0A0K3CKA2</accession>
<dbReference type="SMART" id="SM00014">
    <property type="entry name" value="acidPPc"/>
    <property type="match status" value="1"/>
</dbReference>
<protein>
    <submittedName>
        <fullName evidence="8">BY PROTMAP: gi|342319999|gb|EGU11943.1| Lipid phosphate phosphatase 1 [Rhodotorula glutinis ATCC 204091]</fullName>
    </submittedName>
</protein>
<proteinExistence type="inferred from homology"/>
<feature type="domain" description="Phosphatidic acid phosphatase type 2/haloperoxidase" evidence="7">
    <location>
        <begin position="108"/>
        <end position="252"/>
    </location>
</feature>
<dbReference type="InterPro" id="IPR000326">
    <property type="entry name" value="PAP2/HPO"/>
</dbReference>
<dbReference type="Proteomes" id="UP000199069">
    <property type="component" value="Unassembled WGS sequence"/>
</dbReference>
<dbReference type="GO" id="GO:0016020">
    <property type="term" value="C:membrane"/>
    <property type="evidence" value="ECO:0007669"/>
    <property type="project" value="UniProtKB-SubCell"/>
</dbReference>
<dbReference type="GO" id="GO:0006644">
    <property type="term" value="P:phospholipid metabolic process"/>
    <property type="evidence" value="ECO:0007669"/>
    <property type="project" value="InterPro"/>
</dbReference>
<dbReference type="OMA" id="FLARCKW"/>
<comment type="similarity">
    <text evidence="2">Belongs to the PA-phosphatase related phosphoesterase family.</text>
</comment>
<dbReference type="STRING" id="5286.A0A0K3CKA2"/>
<organism evidence="8 9">
    <name type="scientific">Rhodotorula toruloides</name>
    <name type="common">Yeast</name>
    <name type="synonym">Rhodosporidium toruloides</name>
    <dbReference type="NCBI Taxonomy" id="5286"/>
    <lineage>
        <taxon>Eukaryota</taxon>
        <taxon>Fungi</taxon>
        <taxon>Dikarya</taxon>
        <taxon>Basidiomycota</taxon>
        <taxon>Pucciniomycotina</taxon>
        <taxon>Microbotryomycetes</taxon>
        <taxon>Sporidiobolales</taxon>
        <taxon>Sporidiobolaceae</taxon>
        <taxon>Rhodotorula</taxon>
    </lineage>
</organism>
<name>A0A0K3CKA2_RHOTO</name>
<evidence type="ECO:0000313" key="8">
    <source>
        <dbReference type="EMBL" id="CTR08855.1"/>
    </source>
</evidence>
<feature type="transmembrane region" description="Helical" evidence="6">
    <location>
        <begin position="237"/>
        <end position="255"/>
    </location>
</feature>
<dbReference type="GO" id="GO:0008195">
    <property type="term" value="F:phosphatidate phosphatase activity"/>
    <property type="evidence" value="ECO:0007669"/>
    <property type="project" value="TreeGrafter"/>
</dbReference>
<comment type="subcellular location">
    <subcellularLocation>
        <location evidence="1">Membrane</location>
        <topology evidence="1">Multi-pass membrane protein</topology>
    </subcellularLocation>
</comment>
<evidence type="ECO:0000256" key="1">
    <source>
        <dbReference type="ARBA" id="ARBA00004141"/>
    </source>
</evidence>
<evidence type="ECO:0000256" key="6">
    <source>
        <dbReference type="SAM" id="Phobius"/>
    </source>
</evidence>
<sequence>MAGLVARIRSNPHLRFLTPSILVDWAVVLILGQATYYVEQIYPYERDPAHYFNDPDLQWPHGGERVPAYPGGLLDQLTWYLPILVIVLVGGLFKRSLHDVHHGILGLSASRAFMRMIVDGDLDEILTVQVGRLRPDFFSRCQWDAVAHACTGPLALVKDGRRSFPSGHSSTAWQGLFFLSLYLAGKNGAYAFAAPFPRSGPLQSRLLRLTIVLAPLFVAGYIVITRLEDHYHHPTDVLTGSFIGASTAFFTYLTYYPSPVVLSTPPGSEEAEERLRVMERPKRVYGVKEVGDGWEEGERVEQGRVRLGGADGEAVV</sequence>
<evidence type="ECO:0000259" key="7">
    <source>
        <dbReference type="SMART" id="SM00014"/>
    </source>
</evidence>
<evidence type="ECO:0000313" key="9">
    <source>
        <dbReference type="Proteomes" id="UP000199069"/>
    </source>
</evidence>
<gene>
    <name evidence="8" type="primary">FGENESH: predicted gene_9.62</name>
    <name evidence="8" type="ORF">BN2166_0047160</name>
</gene>
<evidence type="ECO:0000256" key="4">
    <source>
        <dbReference type="ARBA" id="ARBA00022989"/>
    </source>
</evidence>
<feature type="transmembrane region" description="Helical" evidence="6">
    <location>
        <begin position="21"/>
        <end position="38"/>
    </location>
</feature>
<keyword evidence="9" id="KW-1185">Reference proteome</keyword>
<keyword evidence="3 6" id="KW-0812">Transmembrane</keyword>
<dbReference type="CDD" id="cd03390">
    <property type="entry name" value="PAP2_containing_1_like"/>
    <property type="match status" value="1"/>
</dbReference>
<feature type="transmembrane region" description="Helical" evidence="6">
    <location>
        <begin position="77"/>
        <end position="93"/>
    </location>
</feature>
<dbReference type="PANTHER" id="PTHR10165:SF35">
    <property type="entry name" value="RE23632P"/>
    <property type="match status" value="1"/>
</dbReference>
<dbReference type="Pfam" id="PF01569">
    <property type="entry name" value="PAP2"/>
    <property type="match status" value="1"/>
</dbReference>
<evidence type="ECO:0000256" key="5">
    <source>
        <dbReference type="ARBA" id="ARBA00023136"/>
    </source>
</evidence>
<evidence type="ECO:0000256" key="2">
    <source>
        <dbReference type="ARBA" id="ARBA00008816"/>
    </source>
</evidence>
<dbReference type="GO" id="GO:0046839">
    <property type="term" value="P:phospholipid dephosphorylation"/>
    <property type="evidence" value="ECO:0007669"/>
    <property type="project" value="TreeGrafter"/>
</dbReference>
<dbReference type="InterPro" id="IPR043216">
    <property type="entry name" value="PAP-like"/>
</dbReference>
<evidence type="ECO:0000256" key="3">
    <source>
        <dbReference type="ARBA" id="ARBA00022692"/>
    </source>
</evidence>
<dbReference type="AlphaFoldDB" id="A0A0K3CKA2"/>
<keyword evidence="4 6" id="KW-1133">Transmembrane helix</keyword>
<reference evidence="8 9" key="1">
    <citation type="submission" date="2015-07" db="EMBL/GenBank/DDBJ databases">
        <authorList>
            <person name="Cajimat M.N.B."/>
            <person name="Milazzo M.L."/>
            <person name="Fulhorst C.F."/>
        </authorList>
    </citation>
    <scope>NUCLEOTIDE SEQUENCE [LARGE SCALE GENOMIC DNA]</scope>
    <source>
        <strain evidence="8">Single colony</strain>
    </source>
</reference>